<dbReference type="Proteomes" id="UP000295083">
    <property type="component" value="Unassembled WGS sequence"/>
</dbReference>
<reference evidence="2 3" key="1">
    <citation type="submission" date="2018-11" db="EMBL/GenBank/DDBJ databases">
        <title>Genome sequence and assembly of Colletotrichum spinosum.</title>
        <authorList>
            <person name="Gan P."/>
            <person name="Shirasu K."/>
        </authorList>
    </citation>
    <scope>NUCLEOTIDE SEQUENCE [LARGE SCALE GENOMIC DNA]</scope>
    <source>
        <strain evidence="2 3">CBS 515.97</strain>
    </source>
</reference>
<feature type="chain" id="PRO_5020635706" description="DNase1 protein" evidence="1">
    <location>
        <begin position="19"/>
        <end position="189"/>
    </location>
</feature>
<proteinExistence type="predicted"/>
<keyword evidence="3" id="KW-1185">Reference proteome</keyword>
<protein>
    <recommendedName>
        <fullName evidence="4">DNase1 protein</fullName>
    </recommendedName>
</protein>
<name>A0A4R8PLM3_9PEZI</name>
<gene>
    <name evidence="2" type="ORF">C8035_v000068</name>
</gene>
<evidence type="ECO:0000313" key="2">
    <source>
        <dbReference type="EMBL" id="TDZ13085.1"/>
    </source>
</evidence>
<dbReference type="AlphaFoldDB" id="A0A4R8PLM3"/>
<keyword evidence="1" id="KW-0732">Signal</keyword>
<evidence type="ECO:0000256" key="1">
    <source>
        <dbReference type="SAM" id="SignalP"/>
    </source>
</evidence>
<comment type="caution">
    <text evidence="2">The sequence shown here is derived from an EMBL/GenBank/DDBJ whole genome shotgun (WGS) entry which is preliminary data.</text>
</comment>
<feature type="signal peptide" evidence="1">
    <location>
        <begin position="1"/>
        <end position="18"/>
    </location>
</feature>
<accession>A0A4R8PLM3</accession>
<dbReference type="EMBL" id="QAPG01010715">
    <property type="protein sequence ID" value="TDZ13085.1"/>
    <property type="molecule type" value="Genomic_DNA"/>
</dbReference>
<organism evidence="2 3">
    <name type="scientific">Colletotrichum spinosum</name>
    <dbReference type="NCBI Taxonomy" id="1347390"/>
    <lineage>
        <taxon>Eukaryota</taxon>
        <taxon>Fungi</taxon>
        <taxon>Dikarya</taxon>
        <taxon>Ascomycota</taxon>
        <taxon>Pezizomycotina</taxon>
        <taxon>Sordariomycetes</taxon>
        <taxon>Hypocreomycetidae</taxon>
        <taxon>Glomerellales</taxon>
        <taxon>Glomerellaceae</taxon>
        <taxon>Colletotrichum</taxon>
        <taxon>Colletotrichum orbiculare species complex</taxon>
    </lineage>
</organism>
<sequence length="189" mass="20443">MQFTSLLAFLGAAATAAANSVTFDSLDSTDRTIYFVPTAGKQEIDSVSVPAGKQIKVEFPQSWIGNWYAVSTGAEKTTGMLGEVTFQGWNGMTYFDVSAIVNPNDVHGVKKMWPASAKTPTSGCDLYSCPEAYYLWDDVQTKVTEETDLFCSLGENGLTSLIGKREDGVEEPEEAPAVKRAFVLGGWEA</sequence>
<evidence type="ECO:0008006" key="4">
    <source>
        <dbReference type="Google" id="ProtNLM"/>
    </source>
</evidence>
<evidence type="ECO:0000313" key="3">
    <source>
        <dbReference type="Proteomes" id="UP000295083"/>
    </source>
</evidence>